<evidence type="ECO:0000313" key="14">
    <source>
        <dbReference type="Proteomes" id="UP001253458"/>
    </source>
</evidence>
<organism evidence="13 14">
    <name type="scientific">Acidovorax delafieldii</name>
    <name type="common">Pseudomonas delafieldii</name>
    <dbReference type="NCBI Taxonomy" id="47920"/>
    <lineage>
        <taxon>Bacteria</taxon>
        <taxon>Pseudomonadati</taxon>
        <taxon>Pseudomonadota</taxon>
        <taxon>Betaproteobacteria</taxon>
        <taxon>Burkholderiales</taxon>
        <taxon>Comamonadaceae</taxon>
        <taxon>Acidovorax</taxon>
    </lineage>
</organism>
<feature type="transmembrane region" description="Helical" evidence="11">
    <location>
        <begin position="20"/>
        <end position="38"/>
    </location>
</feature>
<dbReference type="RefSeq" id="WP_310047764.1">
    <property type="nucleotide sequence ID" value="NZ_JAVDTL010000005.1"/>
</dbReference>
<dbReference type="Proteomes" id="UP001253458">
    <property type="component" value="Unassembled WGS sequence"/>
</dbReference>
<dbReference type="GO" id="GO:0009245">
    <property type="term" value="P:lipid A biosynthetic process"/>
    <property type="evidence" value="ECO:0007669"/>
    <property type="project" value="UniProtKB-KW"/>
</dbReference>
<keyword evidence="6 11" id="KW-0812">Transmembrane</keyword>
<reference evidence="13" key="1">
    <citation type="submission" date="2023-07" db="EMBL/GenBank/DDBJ databases">
        <title>Sorghum-associated microbial communities from plants grown in Nebraska, USA.</title>
        <authorList>
            <person name="Schachtman D."/>
        </authorList>
    </citation>
    <scope>NUCLEOTIDE SEQUENCE</scope>
    <source>
        <strain evidence="13">BE69</strain>
    </source>
</reference>
<evidence type="ECO:0000256" key="2">
    <source>
        <dbReference type="ARBA" id="ARBA00022475"/>
    </source>
</evidence>
<feature type="transmembrane region" description="Helical" evidence="11">
    <location>
        <begin position="85"/>
        <end position="105"/>
    </location>
</feature>
<proteinExistence type="predicted"/>
<dbReference type="PANTHER" id="PTHR30561:SF9">
    <property type="entry name" value="4-AMINO-4-DEOXY-L-ARABINOSE-PHOSPHOUNDECAPRENOL FLIPPASE SUBUNIT ARNF-RELATED"/>
    <property type="match status" value="1"/>
</dbReference>
<evidence type="ECO:0000256" key="6">
    <source>
        <dbReference type="ARBA" id="ARBA00022692"/>
    </source>
</evidence>
<feature type="transmembrane region" description="Helical" evidence="11">
    <location>
        <begin position="111"/>
        <end position="129"/>
    </location>
</feature>
<dbReference type="GO" id="GO:0009103">
    <property type="term" value="P:lipopolysaccharide biosynthetic process"/>
    <property type="evidence" value="ECO:0007669"/>
    <property type="project" value="UniProtKB-KW"/>
</dbReference>
<comment type="caution">
    <text evidence="13">The sequence shown here is derived from an EMBL/GenBank/DDBJ whole genome shotgun (WGS) entry which is preliminary data.</text>
</comment>
<evidence type="ECO:0000256" key="7">
    <source>
        <dbReference type="ARBA" id="ARBA00022985"/>
    </source>
</evidence>
<dbReference type="EMBL" id="JAVDTL010000005">
    <property type="protein sequence ID" value="MDR6768105.1"/>
    <property type="molecule type" value="Genomic_DNA"/>
</dbReference>
<feature type="transmembrane region" description="Helical" evidence="11">
    <location>
        <begin position="58"/>
        <end position="78"/>
    </location>
</feature>
<keyword evidence="3" id="KW-0444">Lipid biosynthesis</keyword>
<keyword evidence="2" id="KW-1003">Cell membrane</keyword>
<dbReference type="InterPro" id="IPR037185">
    <property type="entry name" value="EmrE-like"/>
</dbReference>
<evidence type="ECO:0000259" key="12">
    <source>
        <dbReference type="Pfam" id="PF00892"/>
    </source>
</evidence>
<keyword evidence="4" id="KW-0997">Cell inner membrane</keyword>
<name>A0AAJ2F1W4_ACIDE</name>
<dbReference type="Pfam" id="PF00892">
    <property type="entry name" value="EamA"/>
    <property type="match status" value="1"/>
</dbReference>
<dbReference type="GO" id="GO:0022857">
    <property type="term" value="F:transmembrane transporter activity"/>
    <property type="evidence" value="ECO:0007669"/>
    <property type="project" value="InterPro"/>
</dbReference>
<dbReference type="AlphaFoldDB" id="A0AAJ2F1W4"/>
<keyword evidence="10 11" id="KW-0472">Membrane</keyword>
<dbReference type="Gene3D" id="1.10.3730.20">
    <property type="match status" value="1"/>
</dbReference>
<dbReference type="InterPro" id="IPR000620">
    <property type="entry name" value="EamA_dom"/>
</dbReference>
<evidence type="ECO:0000256" key="10">
    <source>
        <dbReference type="ARBA" id="ARBA00023136"/>
    </source>
</evidence>
<dbReference type="SUPFAM" id="SSF103481">
    <property type="entry name" value="Multidrug resistance efflux transporter EmrE"/>
    <property type="match status" value="1"/>
</dbReference>
<evidence type="ECO:0000256" key="8">
    <source>
        <dbReference type="ARBA" id="ARBA00022989"/>
    </source>
</evidence>
<evidence type="ECO:0000256" key="9">
    <source>
        <dbReference type="ARBA" id="ARBA00023098"/>
    </source>
</evidence>
<keyword evidence="8 11" id="KW-1133">Transmembrane helix</keyword>
<comment type="subcellular location">
    <subcellularLocation>
        <location evidence="1">Cell membrane</location>
        <topology evidence="1">Multi-pass membrane protein</topology>
    </subcellularLocation>
</comment>
<protein>
    <submittedName>
        <fullName evidence="13">Drug/metabolite transporter (DMT)-like permease</fullName>
    </submittedName>
</protein>
<gene>
    <name evidence="13" type="ORF">J2W88_003407</name>
</gene>
<evidence type="ECO:0000256" key="1">
    <source>
        <dbReference type="ARBA" id="ARBA00004651"/>
    </source>
</evidence>
<evidence type="ECO:0000256" key="4">
    <source>
        <dbReference type="ARBA" id="ARBA00022519"/>
    </source>
</evidence>
<sequence>MDDLLGLATLLRQTPMTLGLSLLTLLCVTCISIGQLLFKKAAATLPETMSLVALFTNPWLIASLALYGLTTLGWIWILRHAPLHLAYPFMGLAFLIVPTLAWIFLGEPLHWRSFAGGALIMAGVALASTH</sequence>
<dbReference type="PANTHER" id="PTHR30561">
    <property type="entry name" value="SMR FAMILY PROTON-DEPENDENT DRUG EFFLUX TRANSPORTER SUGE"/>
    <property type="match status" value="1"/>
</dbReference>
<accession>A0AAJ2F1W4</accession>
<keyword evidence="9" id="KW-0443">Lipid metabolism</keyword>
<dbReference type="GO" id="GO:0005886">
    <property type="term" value="C:plasma membrane"/>
    <property type="evidence" value="ECO:0007669"/>
    <property type="project" value="UniProtKB-SubCell"/>
</dbReference>
<keyword evidence="7" id="KW-0448">Lipopolysaccharide biosynthesis</keyword>
<evidence type="ECO:0000256" key="5">
    <source>
        <dbReference type="ARBA" id="ARBA00022556"/>
    </source>
</evidence>
<evidence type="ECO:0000256" key="11">
    <source>
        <dbReference type="SAM" id="Phobius"/>
    </source>
</evidence>
<keyword evidence="5" id="KW-0441">Lipid A biosynthesis</keyword>
<evidence type="ECO:0000313" key="13">
    <source>
        <dbReference type="EMBL" id="MDR6768105.1"/>
    </source>
</evidence>
<feature type="domain" description="EamA" evidence="12">
    <location>
        <begin position="63"/>
        <end position="128"/>
    </location>
</feature>
<evidence type="ECO:0000256" key="3">
    <source>
        <dbReference type="ARBA" id="ARBA00022516"/>
    </source>
</evidence>
<dbReference type="InterPro" id="IPR000390">
    <property type="entry name" value="Small_drug/metabolite_transptr"/>
</dbReference>